<proteinExistence type="predicted"/>
<organism evidence="3 4">
    <name type="scientific">Chryseolinea serpens</name>
    <dbReference type="NCBI Taxonomy" id="947013"/>
    <lineage>
        <taxon>Bacteria</taxon>
        <taxon>Pseudomonadati</taxon>
        <taxon>Bacteroidota</taxon>
        <taxon>Cytophagia</taxon>
        <taxon>Cytophagales</taxon>
        <taxon>Fulvivirgaceae</taxon>
        <taxon>Chryseolinea</taxon>
    </lineage>
</organism>
<evidence type="ECO:0000313" key="4">
    <source>
        <dbReference type="Proteomes" id="UP000184212"/>
    </source>
</evidence>
<feature type="domain" description="Signal transduction histidine kinase internal region" evidence="2">
    <location>
        <begin position="203"/>
        <end position="282"/>
    </location>
</feature>
<evidence type="ECO:0000256" key="1">
    <source>
        <dbReference type="SAM" id="Phobius"/>
    </source>
</evidence>
<evidence type="ECO:0000313" key="3">
    <source>
        <dbReference type="EMBL" id="SHG55825.1"/>
    </source>
</evidence>
<dbReference type="EMBL" id="FQWQ01000001">
    <property type="protein sequence ID" value="SHG55825.1"/>
    <property type="molecule type" value="Genomic_DNA"/>
</dbReference>
<dbReference type="AlphaFoldDB" id="A0A1M5KSU8"/>
<protein>
    <submittedName>
        <fullName evidence="3">Histidine kinase</fullName>
    </submittedName>
</protein>
<feature type="transmembrane region" description="Helical" evidence="1">
    <location>
        <begin position="105"/>
        <end position="124"/>
    </location>
</feature>
<dbReference type="GO" id="GO:0000155">
    <property type="term" value="F:phosphorelay sensor kinase activity"/>
    <property type="evidence" value="ECO:0007669"/>
    <property type="project" value="InterPro"/>
</dbReference>
<sequence length="386" mass="44302">MDKFLACIPLLFMTDSKQGKISFKQAMYLALTVLCIYYPITISVSIPLEHWREGIPGNWNNVQFLVFPAVVNFVFYAVLILAIDRIIDATEKIIGPGILELRFKTIALSIVVAVVAVVLSQLLFKLNVRFWSMLVESMNQKELHRLGGPPQFRWWNALRRTNTGLTIVISISIFYLILNRKSHFRMRQMEIQAEQLMKENALAQFEALKNQVSPHFLFNSLSILSSLVHVDANLSEKFIDQLSKAYRYILEQKDNETVTLKTELDFLSAYAFLLKIRFENKFEVKVSVTDQEAERYRIAPLTLQLLIENAVKHNRMSEKEPLMVTILIKGDYLVVANPVRPRDEFERATSTGIGLANIKSRYQLLTKSPVQTGQDGELFTVKIPLL</sequence>
<evidence type="ECO:0000259" key="2">
    <source>
        <dbReference type="Pfam" id="PF06580"/>
    </source>
</evidence>
<dbReference type="Pfam" id="PF06580">
    <property type="entry name" value="His_kinase"/>
    <property type="match status" value="1"/>
</dbReference>
<feature type="transmembrane region" description="Helical" evidence="1">
    <location>
        <begin position="161"/>
        <end position="178"/>
    </location>
</feature>
<dbReference type="GO" id="GO:0016020">
    <property type="term" value="C:membrane"/>
    <property type="evidence" value="ECO:0007669"/>
    <property type="project" value="InterPro"/>
</dbReference>
<keyword evidence="1" id="KW-0472">Membrane</keyword>
<keyword evidence="1" id="KW-1133">Transmembrane helix</keyword>
<feature type="transmembrane region" description="Helical" evidence="1">
    <location>
        <begin position="26"/>
        <end position="46"/>
    </location>
</feature>
<accession>A0A1M5KSU8</accession>
<dbReference type="PANTHER" id="PTHR34220">
    <property type="entry name" value="SENSOR HISTIDINE KINASE YPDA"/>
    <property type="match status" value="1"/>
</dbReference>
<dbReference type="InterPro" id="IPR010559">
    <property type="entry name" value="Sig_transdc_His_kin_internal"/>
</dbReference>
<keyword evidence="4" id="KW-1185">Reference proteome</keyword>
<keyword evidence="1" id="KW-0812">Transmembrane</keyword>
<dbReference type="PANTHER" id="PTHR34220:SF7">
    <property type="entry name" value="SENSOR HISTIDINE KINASE YPDA"/>
    <property type="match status" value="1"/>
</dbReference>
<dbReference type="InterPro" id="IPR050640">
    <property type="entry name" value="Bact_2-comp_sensor_kinase"/>
</dbReference>
<keyword evidence="3" id="KW-0418">Kinase</keyword>
<dbReference type="Gene3D" id="3.30.565.10">
    <property type="entry name" value="Histidine kinase-like ATPase, C-terminal domain"/>
    <property type="match status" value="1"/>
</dbReference>
<keyword evidence="3" id="KW-0808">Transferase</keyword>
<name>A0A1M5KSU8_9BACT</name>
<gene>
    <name evidence="3" type="ORF">SAMN04488109_0819</name>
</gene>
<dbReference type="Proteomes" id="UP000184212">
    <property type="component" value="Unassembled WGS sequence"/>
</dbReference>
<dbReference type="InterPro" id="IPR036890">
    <property type="entry name" value="HATPase_C_sf"/>
</dbReference>
<dbReference type="STRING" id="947013.SAMN04488109_0819"/>
<feature type="transmembrane region" description="Helical" evidence="1">
    <location>
        <begin position="66"/>
        <end position="84"/>
    </location>
</feature>
<reference evidence="3 4" key="1">
    <citation type="submission" date="2016-11" db="EMBL/GenBank/DDBJ databases">
        <authorList>
            <person name="Jaros S."/>
            <person name="Januszkiewicz K."/>
            <person name="Wedrychowicz H."/>
        </authorList>
    </citation>
    <scope>NUCLEOTIDE SEQUENCE [LARGE SCALE GENOMIC DNA]</scope>
    <source>
        <strain evidence="3 4">DSM 24574</strain>
    </source>
</reference>
<dbReference type="OrthoDB" id="927174at2"/>